<dbReference type="CTD" id="9950111"/>
<name>A0A1S0TLA5_LOALO</name>
<dbReference type="EMBL" id="JH712100">
    <property type="protein sequence ID" value="EFO15863.1"/>
    <property type="molecule type" value="Genomic_DNA"/>
</dbReference>
<accession>A0A1S0TLA5</accession>
<gene>
    <name evidence="1" type="ORF">LOAG_12645</name>
</gene>
<dbReference type="GeneID" id="9950111"/>
<dbReference type="AlphaFoldDB" id="A0A1S0TLA5"/>
<organism evidence="1">
    <name type="scientific">Loa loa</name>
    <name type="common">Eye worm</name>
    <name type="synonym">Filaria loa</name>
    <dbReference type="NCBI Taxonomy" id="7209"/>
    <lineage>
        <taxon>Eukaryota</taxon>
        <taxon>Metazoa</taxon>
        <taxon>Ecdysozoa</taxon>
        <taxon>Nematoda</taxon>
        <taxon>Chromadorea</taxon>
        <taxon>Rhabditida</taxon>
        <taxon>Spirurina</taxon>
        <taxon>Spiruromorpha</taxon>
        <taxon>Filarioidea</taxon>
        <taxon>Onchocercidae</taxon>
        <taxon>Loa</taxon>
    </lineage>
</organism>
<sequence length="100" mass="11513">MENLFGVQNSCHSLADDGLNKTRQSLHRMIQQLAIPYISVFDEDHEVLVHRDIPKNQCLSLKPHPTYREPQDCSSEVIIPNSIQLKCERINSKNVRVKFG</sequence>
<protein>
    <submittedName>
        <fullName evidence="1">Uncharacterized protein</fullName>
    </submittedName>
</protein>
<dbReference type="InParanoid" id="A0A1S0TLA5"/>
<dbReference type="RefSeq" id="XP_003148206.1">
    <property type="nucleotide sequence ID" value="XM_003148158.1"/>
</dbReference>
<dbReference type="KEGG" id="loa:LOAG_12645"/>
<proteinExistence type="predicted"/>
<evidence type="ECO:0000313" key="1">
    <source>
        <dbReference type="EMBL" id="EFO15863.1"/>
    </source>
</evidence>
<reference evidence="1" key="1">
    <citation type="submission" date="2012-04" db="EMBL/GenBank/DDBJ databases">
        <title>The Genome Sequence of Loa loa.</title>
        <authorList>
            <consortium name="The Broad Institute Genome Sequencing Platform"/>
            <consortium name="Broad Institute Genome Sequencing Center for Infectious Disease"/>
            <person name="Nutman T.B."/>
            <person name="Fink D.L."/>
            <person name="Russ C."/>
            <person name="Young S."/>
            <person name="Zeng Q."/>
            <person name="Gargeya S."/>
            <person name="Alvarado L."/>
            <person name="Berlin A."/>
            <person name="Chapman S.B."/>
            <person name="Chen Z."/>
            <person name="Freedman E."/>
            <person name="Gellesch M."/>
            <person name="Goldberg J."/>
            <person name="Griggs A."/>
            <person name="Gujja S."/>
            <person name="Heilman E.R."/>
            <person name="Heiman D."/>
            <person name="Howarth C."/>
            <person name="Mehta T."/>
            <person name="Neiman D."/>
            <person name="Pearson M."/>
            <person name="Roberts A."/>
            <person name="Saif S."/>
            <person name="Shea T."/>
            <person name="Shenoy N."/>
            <person name="Sisk P."/>
            <person name="Stolte C."/>
            <person name="Sykes S."/>
            <person name="White J."/>
            <person name="Yandava C."/>
            <person name="Haas B."/>
            <person name="Henn M.R."/>
            <person name="Nusbaum C."/>
            <person name="Birren B."/>
        </authorList>
    </citation>
    <scope>NUCLEOTIDE SEQUENCE [LARGE SCALE GENOMIC DNA]</scope>
</reference>